<dbReference type="STRING" id="9544.ENSMMUP00000079044"/>
<dbReference type="Pfam" id="PF17489">
    <property type="entry name" value="Tnp_22_trimer"/>
    <property type="match status" value="1"/>
</dbReference>
<evidence type="ECO:0000256" key="3">
    <source>
        <dbReference type="ARBA" id="ARBA00022490"/>
    </source>
</evidence>
<dbReference type="FunFam" id="3.30.70.1820:FF:000002">
    <property type="entry name" value="LINE-1 retrotransposable element ORF1 protein"/>
    <property type="match status" value="1"/>
</dbReference>
<evidence type="ECO:0000313" key="18">
    <source>
        <dbReference type="Proteomes" id="UP000006718"/>
    </source>
</evidence>
<evidence type="ECO:0000256" key="8">
    <source>
        <dbReference type="ARBA" id="ARBA00060281"/>
    </source>
</evidence>
<dbReference type="InParanoid" id="A0A5F8APP5"/>
<reference evidence="17" key="3">
    <citation type="submission" date="2025-08" db="UniProtKB">
        <authorList>
            <consortium name="Ensembl"/>
        </authorList>
    </citation>
    <scope>IDENTIFICATION</scope>
    <source>
        <strain evidence="17">17573</strain>
    </source>
</reference>
<keyword evidence="5" id="KW-0832">Ubl conjugation</keyword>
<dbReference type="GO" id="GO:0010494">
    <property type="term" value="C:cytoplasmic stress granule"/>
    <property type="evidence" value="ECO:0007669"/>
    <property type="project" value="UniProtKB-SubCell"/>
</dbReference>
<evidence type="ECO:0000256" key="12">
    <source>
        <dbReference type="ARBA" id="ARBA00078321"/>
    </source>
</evidence>
<dbReference type="Gene3D" id="3.30.70.1820">
    <property type="entry name" value="L1 transposable element, RRM domain"/>
    <property type="match status" value="1"/>
</dbReference>
<comment type="function">
    <text evidence="8">Nucleic acid-binding protein which is essential for retrotransposition of LINE-1 elements in the genome. Functions as a nucleic acid chaperone binding its own transcript and therefore preferentially mobilizing the transcript from which they are encoded.</text>
</comment>
<keyword evidence="7" id="KW-0539">Nucleus</keyword>
<dbReference type="SMR" id="A0A5F8APP5"/>
<dbReference type="GO" id="GO:0003727">
    <property type="term" value="F:single-stranded RNA binding"/>
    <property type="evidence" value="ECO:0000318"/>
    <property type="project" value="GO_Central"/>
</dbReference>
<keyword evidence="6 13" id="KW-0175">Coiled coil</keyword>
<evidence type="ECO:0000259" key="15">
    <source>
        <dbReference type="Pfam" id="PF02994"/>
    </source>
</evidence>
<dbReference type="GO" id="GO:1990904">
    <property type="term" value="C:ribonucleoprotein complex"/>
    <property type="evidence" value="ECO:0000318"/>
    <property type="project" value="GO_Central"/>
</dbReference>
<dbReference type="VEuPathDB" id="HostDB:ENSMMUG00000060191"/>
<dbReference type="Bgee" id="ENSMMUG00000060191">
    <property type="expression patterns" value="Expressed in primary visual cortex"/>
</dbReference>
<comment type="subcellular location">
    <subcellularLocation>
        <location evidence="1">Cytoplasm</location>
        <location evidence="1">Stress granule</location>
    </subcellularLocation>
    <subcellularLocation>
        <location evidence="2">Nucleus</location>
        <location evidence="2">Nucleolus</location>
    </subcellularLocation>
</comment>
<proteinExistence type="inferred from homology"/>
<dbReference type="Ensembl" id="ENSMMUT00000104937.1">
    <property type="protein sequence ID" value="ENSMMUP00000079044.1"/>
    <property type="gene ID" value="ENSMMUG00000060191.1"/>
</dbReference>
<dbReference type="GO" id="GO:0032197">
    <property type="term" value="P:retrotransposition"/>
    <property type="evidence" value="ECO:0000318"/>
    <property type="project" value="GO_Central"/>
</dbReference>
<evidence type="ECO:0000256" key="5">
    <source>
        <dbReference type="ARBA" id="ARBA00022843"/>
    </source>
</evidence>
<evidence type="ECO:0000256" key="4">
    <source>
        <dbReference type="ARBA" id="ARBA00022741"/>
    </source>
</evidence>
<dbReference type="PANTHER" id="PTHR11505">
    <property type="entry name" value="L1 TRANSPOSABLE ELEMENT-RELATED"/>
    <property type="match status" value="1"/>
</dbReference>
<organism evidence="17 18">
    <name type="scientific">Macaca mulatta</name>
    <name type="common">Rhesus macaque</name>
    <dbReference type="NCBI Taxonomy" id="9544"/>
    <lineage>
        <taxon>Eukaryota</taxon>
        <taxon>Metazoa</taxon>
        <taxon>Chordata</taxon>
        <taxon>Craniata</taxon>
        <taxon>Vertebrata</taxon>
        <taxon>Euteleostomi</taxon>
        <taxon>Mammalia</taxon>
        <taxon>Eutheria</taxon>
        <taxon>Euarchontoglires</taxon>
        <taxon>Primates</taxon>
        <taxon>Haplorrhini</taxon>
        <taxon>Catarrhini</taxon>
        <taxon>Cercopithecidae</taxon>
        <taxon>Cercopithecinae</taxon>
        <taxon>Macaca</taxon>
    </lineage>
</organism>
<dbReference type="InterPro" id="IPR043636">
    <property type="entry name" value="L1_RRM_dom"/>
</dbReference>
<dbReference type="GO" id="GO:0000166">
    <property type="term" value="F:nucleotide binding"/>
    <property type="evidence" value="ECO:0007669"/>
    <property type="project" value="UniProtKB-KW"/>
</dbReference>
<evidence type="ECO:0000259" key="16">
    <source>
        <dbReference type="Pfam" id="PF17489"/>
    </source>
</evidence>
<dbReference type="Gene3D" id="1.20.5.390">
    <property type="entry name" value="L1 transposable element, trimerization domain"/>
    <property type="match status" value="1"/>
</dbReference>
<evidence type="ECO:0000256" key="2">
    <source>
        <dbReference type="ARBA" id="ARBA00004604"/>
    </source>
</evidence>
<dbReference type="AlphaFoldDB" id="A0A5F8APP5"/>
<dbReference type="Pfam" id="PF02994">
    <property type="entry name" value="Transposase_22"/>
    <property type="match status" value="1"/>
</dbReference>
<feature type="domain" description="L1 transposable element RRM" evidence="15">
    <location>
        <begin position="142"/>
        <end position="222"/>
    </location>
</feature>
<evidence type="ECO:0000256" key="1">
    <source>
        <dbReference type="ARBA" id="ARBA00004210"/>
    </source>
</evidence>
<evidence type="ECO:0000256" key="13">
    <source>
        <dbReference type="SAM" id="Coils"/>
    </source>
</evidence>
<dbReference type="OMA" id="ETRIENM"/>
<accession>A0A5F8APP5</accession>
<dbReference type="GeneTree" id="ENSGT01150000286955"/>
<dbReference type="GO" id="GO:0005730">
    <property type="term" value="C:nucleolus"/>
    <property type="evidence" value="ECO:0007669"/>
    <property type="project" value="UniProtKB-SubCell"/>
</dbReference>
<dbReference type="FunFam" id="1.20.5.390:FF:000005">
    <property type="entry name" value="LINE-1 retrotransposable element ORF1 protein"/>
    <property type="match status" value="1"/>
</dbReference>
<evidence type="ECO:0000256" key="11">
    <source>
        <dbReference type="ARBA" id="ARBA00076441"/>
    </source>
</evidence>
<feature type="coiled-coil region" evidence="13">
    <location>
        <begin position="53"/>
        <end position="118"/>
    </location>
</feature>
<evidence type="ECO:0000256" key="10">
    <source>
        <dbReference type="ARBA" id="ARBA00067412"/>
    </source>
</evidence>
<sequence>MSLLQMIANSSPRRAQNWMENEIDELIEVGFRRWVITNSSELKEHVLTQCKEAKNLDKMLQELLIRITSLERNINDLMELKNTARELCEAYTSINSQIDQVEERISETEDQLNEIKHEDKTREKKTKRNEQRLQEIWDYVKRPNLRFTGVPESDGEKGTKLENTLQDVIQENFPNIARQANIQIQEIQRISQRYSLRRATVRHIIIRFSKVETKEKNVKSSQRERSGYLQREAHQVNSGLLQKPYRPEESGGQYSTFLKNFQP</sequence>
<keyword evidence="3" id="KW-0963">Cytoplasm</keyword>
<keyword evidence="18" id="KW-1185">Reference proteome</keyword>
<comment type="similarity">
    <text evidence="9">Belongs to the transposase 22 family.</text>
</comment>
<keyword evidence="4" id="KW-0547">Nucleotide-binding</keyword>
<dbReference type="Proteomes" id="UP000006718">
    <property type="component" value="Chromosome 19"/>
</dbReference>
<evidence type="ECO:0000256" key="9">
    <source>
        <dbReference type="ARBA" id="ARBA00061640"/>
    </source>
</evidence>
<evidence type="ECO:0000256" key="14">
    <source>
        <dbReference type="SAM" id="MobiDB-lite"/>
    </source>
</evidence>
<reference evidence="17" key="4">
    <citation type="submission" date="2025-09" db="UniProtKB">
        <authorList>
            <consortium name="Ensembl"/>
        </authorList>
    </citation>
    <scope>IDENTIFICATION</scope>
    <source>
        <strain evidence="17">17573</strain>
    </source>
</reference>
<feature type="domain" description="L1 transposable element trimerization" evidence="16">
    <location>
        <begin position="99"/>
        <end position="139"/>
    </location>
</feature>
<feature type="region of interest" description="Disordered" evidence="14">
    <location>
        <begin position="217"/>
        <end position="255"/>
    </location>
</feature>
<reference evidence="17" key="2">
    <citation type="submission" date="2019-01" db="EMBL/GenBank/DDBJ databases">
        <authorList>
            <person name="Graves T."/>
            <person name="Eichler E.E."/>
            <person name="Wilson R.K."/>
        </authorList>
    </citation>
    <scope>NUCLEOTIDE SEQUENCE [LARGE SCALE GENOMIC DNA]</scope>
    <source>
        <strain evidence="17">17573</strain>
    </source>
</reference>
<dbReference type="InterPro" id="IPR004244">
    <property type="entry name" value="Transposase_22"/>
</dbReference>
<evidence type="ECO:0000313" key="17">
    <source>
        <dbReference type="Ensembl" id="ENSMMUP00000079044.1"/>
    </source>
</evidence>
<evidence type="ECO:0000256" key="6">
    <source>
        <dbReference type="ARBA" id="ARBA00023054"/>
    </source>
</evidence>
<feature type="compositionally biased region" description="Basic and acidic residues" evidence="14">
    <location>
        <begin position="217"/>
        <end position="234"/>
    </location>
</feature>
<name>A0A5F8APP5_MACMU</name>
<reference evidence="18" key="1">
    <citation type="journal article" date="2007" name="Science">
        <title>Evolutionary and biomedical insights from the rhesus macaque genome.</title>
        <authorList>
            <person name="Gibbs R.A."/>
            <person name="Rogers J."/>
            <person name="Katze M.G."/>
            <person name="Bumgarner R."/>
            <person name="Weinstock G.M."/>
            <person name="Mardis E.R."/>
            <person name="Remington K.A."/>
            <person name="Strausberg R.L."/>
            <person name="Venter J.C."/>
            <person name="Wilson R.K."/>
            <person name="Batzer M.A."/>
            <person name="Bustamante C.D."/>
            <person name="Eichler E.E."/>
            <person name="Hahn M.W."/>
            <person name="Hardison R.C."/>
            <person name="Makova K.D."/>
            <person name="Miller W."/>
            <person name="Milosavljevic A."/>
            <person name="Palermo R.E."/>
            <person name="Siepel A."/>
            <person name="Sikela J.M."/>
            <person name="Attaway T."/>
            <person name="Bell S."/>
            <person name="Bernard K.E."/>
            <person name="Buhay C.J."/>
            <person name="Chandrabose M.N."/>
            <person name="Dao M."/>
            <person name="Davis C."/>
            <person name="Delehaunty K.D."/>
            <person name="Ding Y."/>
            <person name="Dinh H.H."/>
            <person name="Dugan-Rocha S."/>
            <person name="Fulton L.A."/>
            <person name="Gabisi R.A."/>
            <person name="Garner T.T."/>
            <person name="Godfrey J."/>
            <person name="Hawes A.C."/>
            <person name="Hernandez J."/>
            <person name="Hines S."/>
            <person name="Holder M."/>
            <person name="Hume J."/>
            <person name="Jhangiani S.N."/>
            <person name="Joshi V."/>
            <person name="Khan Z.M."/>
            <person name="Kirkness E.F."/>
            <person name="Cree A."/>
            <person name="Fowler R.G."/>
            <person name="Lee S."/>
            <person name="Lewis L.R."/>
            <person name="Li Z."/>
            <person name="Liu Y.-S."/>
            <person name="Moore S.M."/>
            <person name="Muzny D."/>
            <person name="Nazareth L.V."/>
            <person name="Ngo D.N."/>
            <person name="Okwuonu G.O."/>
            <person name="Pai G."/>
            <person name="Parker D."/>
            <person name="Paul H.A."/>
            <person name="Pfannkoch C."/>
            <person name="Pohl C.S."/>
            <person name="Rogers Y.-H.C."/>
            <person name="Ruiz S.J."/>
            <person name="Sabo A."/>
            <person name="Santibanez J."/>
            <person name="Schneider B.W."/>
            <person name="Smith S.M."/>
            <person name="Sodergren E."/>
            <person name="Svatek A.F."/>
            <person name="Utterback T.R."/>
            <person name="Vattathil S."/>
            <person name="Warren W."/>
            <person name="White C.S."/>
            <person name="Chinwalla A.T."/>
            <person name="Feng Y."/>
            <person name="Halpern A.L."/>
            <person name="Hillier L.W."/>
            <person name="Huang X."/>
            <person name="Minx P."/>
            <person name="Nelson J.O."/>
            <person name="Pepin K.H."/>
            <person name="Qin X."/>
            <person name="Sutton G.G."/>
            <person name="Venter E."/>
            <person name="Walenz B.P."/>
            <person name="Wallis J.W."/>
            <person name="Worley K.C."/>
            <person name="Yang S.-P."/>
            <person name="Jones S.M."/>
            <person name="Marra M.A."/>
            <person name="Rocchi M."/>
            <person name="Schein J.E."/>
            <person name="Baertsch R."/>
            <person name="Clarke L."/>
            <person name="Csuros M."/>
            <person name="Glasscock J."/>
            <person name="Harris R.A."/>
            <person name="Havlak P."/>
            <person name="Jackson A.R."/>
            <person name="Jiang H."/>
            <person name="Liu Y."/>
            <person name="Messina D.N."/>
            <person name="Shen Y."/>
            <person name="Song H.X.-Z."/>
            <person name="Wylie T."/>
            <person name="Zhang L."/>
            <person name="Birney E."/>
            <person name="Han K."/>
            <person name="Konkel M.K."/>
            <person name="Lee J."/>
            <person name="Smit A.F.A."/>
            <person name="Ullmer B."/>
            <person name="Wang H."/>
            <person name="Xing J."/>
            <person name="Burhans R."/>
            <person name="Cheng Z."/>
            <person name="Karro J.E."/>
            <person name="Ma J."/>
            <person name="Raney B."/>
            <person name="She X."/>
            <person name="Cox M.J."/>
            <person name="Demuth J.P."/>
            <person name="Dumas L.J."/>
            <person name="Han S.-G."/>
            <person name="Hopkins J."/>
            <person name="Karimpour-Fard A."/>
            <person name="Kim Y.H."/>
            <person name="Pollack J.R."/>
            <person name="Vinar T."/>
            <person name="Addo-Quaye C."/>
            <person name="Degenhardt J."/>
            <person name="Denby A."/>
            <person name="Hubisz M.J."/>
            <person name="Indap A."/>
            <person name="Kosiol C."/>
            <person name="Lahn B.T."/>
            <person name="Lawson H.A."/>
            <person name="Marklein A."/>
            <person name="Nielsen R."/>
            <person name="Vallender E.J."/>
            <person name="Clark A.G."/>
            <person name="Ferguson B."/>
            <person name="Hernandez R.D."/>
            <person name="Hirani K."/>
            <person name="Kehrer-Sawatzki H."/>
            <person name="Kolb J."/>
            <person name="Patil S."/>
            <person name="Pu L.-L."/>
            <person name="Ren Y."/>
            <person name="Smith D.G."/>
            <person name="Wheeler D.A."/>
            <person name="Schenck I."/>
            <person name="Ball E.V."/>
            <person name="Chen R."/>
            <person name="Cooper D.N."/>
            <person name="Giardine B."/>
            <person name="Hsu F."/>
            <person name="Kent W.J."/>
            <person name="Lesk A."/>
            <person name="Nelson D.L."/>
            <person name="O'brien W.E."/>
            <person name="Pruefer K."/>
            <person name="Stenson P.D."/>
            <person name="Wallace J.C."/>
            <person name="Ke H."/>
            <person name="Liu X.-M."/>
            <person name="Wang P."/>
            <person name="Xiang A.P."/>
            <person name="Yang F."/>
            <person name="Barber G.P."/>
            <person name="Haussler D."/>
            <person name="Karolchik D."/>
            <person name="Kern A.D."/>
            <person name="Kuhn R.M."/>
            <person name="Smith K.E."/>
            <person name="Zwieg A.S."/>
        </authorList>
    </citation>
    <scope>NUCLEOTIDE SEQUENCE [LARGE SCALE GENOMIC DNA]</scope>
    <source>
        <strain evidence="18">17573</strain>
    </source>
</reference>
<evidence type="ECO:0000256" key="7">
    <source>
        <dbReference type="ARBA" id="ARBA00023242"/>
    </source>
</evidence>
<protein>
    <recommendedName>
        <fullName evidence="10">LINE-1 retrotransposable element ORF1 protein</fullName>
    </recommendedName>
    <alternativeName>
        <fullName evidence="11">LINE retrotransposable element 1</fullName>
    </alternativeName>
    <alternativeName>
        <fullName evidence="12">LINE1 retrotransposable element 1</fullName>
    </alternativeName>
</protein>
<dbReference type="InterPro" id="IPR035301">
    <property type="entry name" value="L1_trimer"/>
</dbReference>